<dbReference type="PANTHER" id="PTHR30055:SF234">
    <property type="entry name" value="HTH-TYPE TRANSCRIPTIONAL REGULATOR BETI"/>
    <property type="match status" value="1"/>
</dbReference>
<dbReference type="Pfam" id="PF13977">
    <property type="entry name" value="TetR_C_6"/>
    <property type="match status" value="1"/>
</dbReference>
<dbReference type="PANTHER" id="PTHR30055">
    <property type="entry name" value="HTH-TYPE TRANSCRIPTIONAL REGULATOR RUTR"/>
    <property type="match status" value="1"/>
</dbReference>
<sequence length="219" mass="23938">MTAAAYPAPESGDSEEGLDRSRAVLLRRDQIMAATERLIAEQGFDALRLRDVAKLAGVSIGTIQHYFDTRDNLVLETLAAASWRRAEEFTSLGAGSADPAERTQALLRGSIANRAWCQAWMETCASSTRHPELPPMIERIYEAWRVEIKKAIKDGVDSGVFNPQLPLDQLIDTVMAVIDGMMVSVGLHLEKFTSDHAGTLVQDTAGRLLAYDFGGMNSA</sequence>
<dbReference type="InterPro" id="IPR036271">
    <property type="entry name" value="Tet_transcr_reg_TetR-rel_C_sf"/>
</dbReference>
<evidence type="ECO:0000259" key="6">
    <source>
        <dbReference type="PROSITE" id="PS50977"/>
    </source>
</evidence>
<reference evidence="8" key="1">
    <citation type="journal article" date="2019" name="Int. J. Syst. Evol. Microbiol.">
        <title>The Global Catalogue of Microorganisms (GCM) 10K type strain sequencing project: providing services to taxonomists for standard genome sequencing and annotation.</title>
        <authorList>
            <consortium name="The Broad Institute Genomics Platform"/>
            <consortium name="The Broad Institute Genome Sequencing Center for Infectious Disease"/>
            <person name="Wu L."/>
            <person name="Ma J."/>
        </authorList>
    </citation>
    <scope>NUCLEOTIDE SEQUENCE [LARGE SCALE GENOMIC DNA]</scope>
    <source>
        <strain evidence="8">JCM 16221</strain>
    </source>
</reference>
<evidence type="ECO:0000256" key="1">
    <source>
        <dbReference type="ARBA" id="ARBA00022491"/>
    </source>
</evidence>
<dbReference type="PROSITE" id="PS50977">
    <property type="entry name" value="HTH_TETR_2"/>
    <property type="match status" value="1"/>
</dbReference>
<dbReference type="InterPro" id="IPR039538">
    <property type="entry name" value="BetI_C"/>
</dbReference>
<dbReference type="Proteomes" id="UP001501218">
    <property type="component" value="Unassembled WGS sequence"/>
</dbReference>
<dbReference type="InterPro" id="IPR001647">
    <property type="entry name" value="HTH_TetR"/>
</dbReference>
<name>A0ABP5TQ73_9PSEU</name>
<feature type="domain" description="HTH tetR-type" evidence="6">
    <location>
        <begin position="25"/>
        <end position="85"/>
    </location>
</feature>
<evidence type="ECO:0000256" key="2">
    <source>
        <dbReference type="ARBA" id="ARBA00023015"/>
    </source>
</evidence>
<dbReference type="EMBL" id="BAAARA010000019">
    <property type="protein sequence ID" value="GAA2358025.1"/>
    <property type="molecule type" value="Genomic_DNA"/>
</dbReference>
<dbReference type="InterPro" id="IPR009057">
    <property type="entry name" value="Homeodomain-like_sf"/>
</dbReference>
<keyword evidence="3 5" id="KW-0238">DNA-binding</keyword>
<dbReference type="Pfam" id="PF00440">
    <property type="entry name" value="TetR_N"/>
    <property type="match status" value="1"/>
</dbReference>
<keyword evidence="1" id="KW-0678">Repressor</keyword>
<evidence type="ECO:0000256" key="3">
    <source>
        <dbReference type="ARBA" id="ARBA00023125"/>
    </source>
</evidence>
<dbReference type="SUPFAM" id="SSF48498">
    <property type="entry name" value="Tetracyclin repressor-like, C-terminal domain"/>
    <property type="match status" value="1"/>
</dbReference>
<comment type="caution">
    <text evidence="7">The sequence shown here is derived from an EMBL/GenBank/DDBJ whole genome shotgun (WGS) entry which is preliminary data.</text>
</comment>
<feature type="DNA-binding region" description="H-T-H motif" evidence="5">
    <location>
        <begin position="48"/>
        <end position="67"/>
    </location>
</feature>
<protein>
    <recommendedName>
        <fullName evidence="6">HTH tetR-type domain-containing protein</fullName>
    </recommendedName>
</protein>
<dbReference type="Gene3D" id="1.10.357.10">
    <property type="entry name" value="Tetracycline Repressor, domain 2"/>
    <property type="match status" value="1"/>
</dbReference>
<keyword evidence="8" id="KW-1185">Reference proteome</keyword>
<evidence type="ECO:0000256" key="4">
    <source>
        <dbReference type="ARBA" id="ARBA00023163"/>
    </source>
</evidence>
<proteinExistence type="predicted"/>
<dbReference type="SUPFAM" id="SSF46689">
    <property type="entry name" value="Homeodomain-like"/>
    <property type="match status" value="1"/>
</dbReference>
<dbReference type="RefSeq" id="WP_344135196.1">
    <property type="nucleotide sequence ID" value="NZ_BAAARA010000019.1"/>
</dbReference>
<dbReference type="InterPro" id="IPR050109">
    <property type="entry name" value="HTH-type_TetR-like_transc_reg"/>
</dbReference>
<gene>
    <name evidence="7" type="ORF">GCM10009854_40480</name>
</gene>
<evidence type="ECO:0000313" key="8">
    <source>
        <dbReference type="Proteomes" id="UP001501218"/>
    </source>
</evidence>
<evidence type="ECO:0000313" key="7">
    <source>
        <dbReference type="EMBL" id="GAA2358025.1"/>
    </source>
</evidence>
<dbReference type="PRINTS" id="PR00455">
    <property type="entry name" value="HTHTETR"/>
</dbReference>
<keyword evidence="4" id="KW-0804">Transcription</keyword>
<organism evidence="7 8">
    <name type="scientific">Saccharopolyspora halophila</name>
    <dbReference type="NCBI Taxonomy" id="405551"/>
    <lineage>
        <taxon>Bacteria</taxon>
        <taxon>Bacillati</taxon>
        <taxon>Actinomycetota</taxon>
        <taxon>Actinomycetes</taxon>
        <taxon>Pseudonocardiales</taxon>
        <taxon>Pseudonocardiaceae</taxon>
        <taxon>Saccharopolyspora</taxon>
    </lineage>
</organism>
<accession>A0ABP5TQ73</accession>
<keyword evidence="2" id="KW-0805">Transcription regulation</keyword>
<evidence type="ECO:0000256" key="5">
    <source>
        <dbReference type="PROSITE-ProRule" id="PRU00335"/>
    </source>
</evidence>